<name>A0ACD5WKU3_AVESA</name>
<sequence>MSPVTLVHHALQRRVHNPPTPVISASHGAGLVVFASHMERELAVAHSPFLDPHHQVSFIRHDDTDNRFIYNHSDFAALSIEDYPMEHWNPYHIFHTAVSFANPCEINPICLSGVDYQSVLLTVKTAGLSAIPHSIAVVGFSGDENSSYFHLSATVRLQRNQINCLDADGVVVSSHDAMQAVLHNFFKNLVGTPRASFFSFDLFDLARHSSLTPSDAINLTAPLSLQEIKNALWDMDCNSSPGPDGFGPSFYKENWDLIKNDIHTLLNNLLFSSADLRRLNRSFLVLIPKCPGATDPAQFRPISLQNCCVKLGSKCLTNRLQPLIPKLISQDQTGFIRGRSISENFIYATDIVQSCFKRKKPAIVLKLDFQKAFDSISWDALDKILLAKGFPPLWCFWIKNLNSSSQSAVLLNASLELSDLQALVASVNLNDSVPDVRVARSDGRPLTTKTAYLAAFDHLQEVPFATTTWKNFATNRCRIFLWLADRDRLFTNERRFRRGIASSDSCPFCSSTESSVHLLLHCPSVLPFWIAVPALHDDVMSCFSLRDLWDGSSACQVRTSVIICALWNIWKRRNTKVFRNEVEPIHLVFRRCADNISLWSHRTKNPSHKSLAEDWAVRFYHLARNE</sequence>
<dbReference type="EnsemblPlants" id="AVESA.00010b.r2.4AG0640370.1">
    <property type="protein sequence ID" value="AVESA.00010b.r2.4AG0640370.1.CDS"/>
    <property type="gene ID" value="AVESA.00010b.r2.4AG0640370"/>
</dbReference>
<reference evidence="1" key="2">
    <citation type="submission" date="2025-09" db="UniProtKB">
        <authorList>
            <consortium name="EnsemblPlants"/>
        </authorList>
    </citation>
    <scope>IDENTIFICATION</scope>
</reference>
<protein>
    <submittedName>
        <fullName evidence="1">Uncharacterized protein</fullName>
    </submittedName>
</protein>
<proteinExistence type="predicted"/>
<organism evidence="1 2">
    <name type="scientific">Avena sativa</name>
    <name type="common">Oat</name>
    <dbReference type="NCBI Taxonomy" id="4498"/>
    <lineage>
        <taxon>Eukaryota</taxon>
        <taxon>Viridiplantae</taxon>
        <taxon>Streptophyta</taxon>
        <taxon>Embryophyta</taxon>
        <taxon>Tracheophyta</taxon>
        <taxon>Spermatophyta</taxon>
        <taxon>Magnoliopsida</taxon>
        <taxon>Liliopsida</taxon>
        <taxon>Poales</taxon>
        <taxon>Poaceae</taxon>
        <taxon>BOP clade</taxon>
        <taxon>Pooideae</taxon>
        <taxon>Poodae</taxon>
        <taxon>Poeae</taxon>
        <taxon>Poeae Chloroplast Group 1 (Aveneae type)</taxon>
        <taxon>Aveninae</taxon>
        <taxon>Avena</taxon>
    </lineage>
</organism>
<reference evidence="1" key="1">
    <citation type="submission" date="2021-05" db="EMBL/GenBank/DDBJ databases">
        <authorList>
            <person name="Scholz U."/>
            <person name="Mascher M."/>
            <person name="Fiebig A."/>
        </authorList>
    </citation>
    <scope>NUCLEOTIDE SEQUENCE [LARGE SCALE GENOMIC DNA]</scope>
</reference>
<keyword evidence="2" id="KW-1185">Reference proteome</keyword>
<evidence type="ECO:0000313" key="2">
    <source>
        <dbReference type="Proteomes" id="UP001732700"/>
    </source>
</evidence>
<evidence type="ECO:0000313" key="1">
    <source>
        <dbReference type="EnsemblPlants" id="AVESA.00010b.r2.4AG0640370.1.CDS"/>
    </source>
</evidence>
<dbReference type="Proteomes" id="UP001732700">
    <property type="component" value="Chromosome 4A"/>
</dbReference>
<accession>A0ACD5WKU3</accession>